<gene>
    <name evidence="1" type="ORF">AVEN_166184_1</name>
</gene>
<evidence type="ECO:0000313" key="1">
    <source>
        <dbReference type="EMBL" id="GBM13993.1"/>
    </source>
</evidence>
<proteinExistence type="predicted"/>
<comment type="caution">
    <text evidence="1">The sequence shown here is derived from an EMBL/GenBank/DDBJ whole genome shotgun (WGS) entry which is preliminary data.</text>
</comment>
<dbReference type="EMBL" id="BGPR01000337">
    <property type="protein sequence ID" value="GBM13993.1"/>
    <property type="molecule type" value="Genomic_DNA"/>
</dbReference>
<dbReference type="AlphaFoldDB" id="A0A4Y2DB33"/>
<sequence length="83" mass="9241">MPESKVSGIHFLKSTWKLRSRASNKDIRLNSSSFIPNSAKSKQVVLSIHARSEIPLTHLATASWAAQLPIKPNTTEGLDKRYP</sequence>
<accession>A0A4Y2DB33</accession>
<organism evidence="1 2">
    <name type="scientific">Araneus ventricosus</name>
    <name type="common">Orbweaver spider</name>
    <name type="synonym">Epeira ventricosa</name>
    <dbReference type="NCBI Taxonomy" id="182803"/>
    <lineage>
        <taxon>Eukaryota</taxon>
        <taxon>Metazoa</taxon>
        <taxon>Ecdysozoa</taxon>
        <taxon>Arthropoda</taxon>
        <taxon>Chelicerata</taxon>
        <taxon>Arachnida</taxon>
        <taxon>Araneae</taxon>
        <taxon>Araneomorphae</taxon>
        <taxon>Entelegynae</taxon>
        <taxon>Araneoidea</taxon>
        <taxon>Araneidae</taxon>
        <taxon>Araneus</taxon>
    </lineage>
</organism>
<dbReference type="Proteomes" id="UP000499080">
    <property type="component" value="Unassembled WGS sequence"/>
</dbReference>
<protein>
    <submittedName>
        <fullName evidence="1">Uncharacterized protein</fullName>
    </submittedName>
</protein>
<name>A0A4Y2DB33_ARAVE</name>
<reference evidence="1 2" key="1">
    <citation type="journal article" date="2019" name="Sci. Rep.">
        <title>Orb-weaving spider Araneus ventricosus genome elucidates the spidroin gene catalogue.</title>
        <authorList>
            <person name="Kono N."/>
            <person name="Nakamura H."/>
            <person name="Ohtoshi R."/>
            <person name="Moran D.A.P."/>
            <person name="Shinohara A."/>
            <person name="Yoshida Y."/>
            <person name="Fujiwara M."/>
            <person name="Mori M."/>
            <person name="Tomita M."/>
            <person name="Arakawa K."/>
        </authorList>
    </citation>
    <scope>NUCLEOTIDE SEQUENCE [LARGE SCALE GENOMIC DNA]</scope>
</reference>
<keyword evidence="2" id="KW-1185">Reference proteome</keyword>
<evidence type="ECO:0000313" key="2">
    <source>
        <dbReference type="Proteomes" id="UP000499080"/>
    </source>
</evidence>